<feature type="transmembrane region" description="Helical" evidence="1">
    <location>
        <begin position="169"/>
        <end position="197"/>
    </location>
</feature>
<evidence type="ECO:0000256" key="1">
    <source>
        <dbReference type="SAM" id="Phobius"/>
    </source>
</evidence>
<reference evidence="2 3" key="1">
    <citation type="submission" date="2024-03" db="EMBL/GenBank/DDBJ databases">
        <title>Draft genome sequence of Klenkia sp. LSe6-5.</title>
        <authorList>
            <person name="Duangmal K."/>
            <person name="Chantavorakit T."/>
        </authorList>
    </citation>
    <scope>NUCLEOTIDE SEQUENCE [LARGE SCALE GENOMIC DNA]</scope>
    <source>
        <strain evidence="2 3">LSe6-5</strain>
    </source>
</reference>
<feature type="transmembrane region" description="Helical" evidence="1">
    <location>
        <begin position="144"/>
        <end position="162"/>
    </location>
</feature>
<feature type="transmembrane region" description="Helical" evidence="1">
    <location>
        <begin position="209"/>
        <end position="227"/>
    </location>
</feature>
<evidence type="ECO:0000313" key="2">
    <source>
        <dbReference type="EMBL" id="MEI4272817.1"/>
    </source>
</evidence>
<protein>
    <recommendedName>
        <fullName evidence="4">Oligosaccharide repeat unit polymerase</fullName>
    </recommendedName>
</protein>
<feature type="transmembrane region" description="Helical" evidence="1">
    <location>
        <begin position="20"/>
        <end position="37"/>
    </location>
</feature>
<gene>
    <name evidence="2" type="ORF">TEK04_13895</name>
</gene>
<evidence type="ECO:0000313" key="3">
    <source>
        <dbReference type="Proteomes" id="UP001361570"/>
    </source>
</evidence>
<keyword evidence="1" id="KW-1133">Transmembrane helix</keyword>
<keyword evidence="1" id="KW-0472">Membrane</keyword>
<sequence>MAIVVRGWRNYNGGAWGRSLVSTIAALLYLSALYIPAELQSAGELRSKLVTAGVLSTPSVNEVTQLCLRWTCELSIVLLGEVIAGVLLRRRVGGHSTLAPDNGRRHSRQVARRASLLLMTVGAAAYVAFPAANLVNRADPGQGVGIILRGCLVAGVAIAIFYGHFESRWFVAASLLVTLVVAVSVVRSPLFLIAFAGLARVLVEARVRLYQVVAVSVALVLLAAIMSGQRANISRDQGLSLQEVSEAAIQDPLISVLEAGVDTLDGYRLSQNVSQYEQPQPGDLLRIVTTFVPRSLWPDKPGSVSVYVSHKYLGWNSSGIFLSPVGNLTLATGEYLLALLVLLFVSVIGSIISIGLQRTVWSGLVAYGFFRFFLNGSSFDFYYVLVFAVPMIGAFWLCNPRAKHPAIAAEGRSETPATQVGVSEREVNRS</sequence>
<name>A0ABU8DVG2_9ACTN</name>
<feature type="transmembrane region" description="Helical" evidence="1">
    <location>
        <begin position="335"/>
        <end position="361"/>
    </location>
</feature>
<dbReference type="EMBL" id="JBAPLU010000014">
    <property type="protein sequence ID" value="MEI4272817.1"/>
    <property type="molecule type" value="Genomic_DNA"/>
</dbReference>
<feature type="transmembrane region" description="Helical" evidence="1">
    <location>
        <begin position="381"/>
        <end position="398"/>
    </location>
</feature>
<feature type="transmembrane region" description="Helical" evidence="1">
    <location>
        <begin position="114"/>
        <end position="132"/>
    </location>
</feature>
<keyword evidence="3" id="KW-1185">Reference proteome</keyword>
<keyword evidence="1" id="KW-0812">Transmembrane</keyword>
<dbReference type="RefSeq" id="WP_336404942.1">
    <property type="nucleotide sequence ID" value="NZ_JBAPLU010000014.1"/>
</dbReference>
<organism evidence="2 3">
    <name type="scientific">Klenkia sesuvii</name>
    <dbReference type="NCBI Taxonomy" id="3103137"/>
    <lineage>
        <taxon>Bacteria</taxon>
        <taxon>Bacillati</taxon>
        <taxon>Actinomycetota</taxon>
        <taxon>Actinomycetes</taxon>
        <taxon>Geodermatophilales</taxon>
        <taxon>Geodermatophilaceae</taxon>
        <taxon>Klenkia</taxon>
    </lineage>
</organism>
<dbReference type="Proteomes" id="UP001361570">
    <property type="component" value="Unassembled WGS sequence"/>
</dbReference>
<comment type="caution">
    <text evidence="2">The sequence shown here is derived from an EMBL/GenBank/DDBJ whole genome shotgun (WGS) entry which is preliminary data.</text>
</comment>
<accession>A0ABU8DVG2</accession>
<evidence type="ECO:0008006" key="4">
    <source>
        <dbReference type="Google" id="ProtNLM"/>
    </source>
</evidence>
<proteinExistence type="predicted"/>